<dbReference type="CDD" id="cd00808">
    <property type="entry name" value="GluRS_core"/>
    <property type="match status" value="1"/>
</dbReference>
<dbReference type="InterPro" id="IPR020751">
    <property type="entry name" value="aa-tRNA-synth_I_codon-bd_sub2"/>
</dbReference>
<dbReference type="Gene3D" id="1.10.10.350">
    <property type="match status" value="1"/>
</dbReference>
<evidence type="ECO:0000256" key="1">
    <source>
        <dbReference type="ARBA" id="ARBA00007894"/>
    </source>
</evidence>
<gene>
    <name evidence="7" type="primary">gltX</name>
    <name evidence="10" type="ORF">A3A39_03670</name>
</gene>
<dbReference type="GO" id="GO:0006424">
    <property type="term" value="P:glutamyl-tRNA aminoacylation"/>
    <property type="evidence" value="ECO:0007669"/>
    <property type="project" value="UniProtKB-UniRule"/>
</dbReference>
<dbReference type="PANTHER" id="PTHR43311">
    <property type="entry name" value="GLUTAMATE--TRNA LIGASE"/>
    <property type="match status" value="1"/>
</dbReference>
<dbReference type="GO" id="GO:0005829">
    <property type="term" value="C:cytosol"/>
    <property type="evidence" value="ECO:0007669"/>
    <property type="project" value="TreeGrafter"/>
</dbReference>
<evidence type="ECO:0000256" key="6">
    <source>
        <dbReference type="ARBA" id="ARBA00023146"/>
    </source>
</evidence>
<sequence>MAKVITRFPPSPTGYFHIGSARTALFNYLFTAREGGVMYLRFEDTDRERCKKEFEEDIIAGLDWLKIPYTSAVPLRQSERLSTYREYLRALIEKGAAYEAEEAEGGNGSTSLTTKGRVVRFKNPNTRITFNDLIRGDVSFDTTELKDFVIARNVDDPLYHMAVVADDHDMGVTHVIRGEDHISNTPRQILILEALGFERPVYAHIPLIHAPDRSKLSKRHGAVSINEYRSDGYLPEALVNYLALLGWTPPSGREKMPLADMVAEFDLKDVHAGGAIFDIEKLRWLNRQYILEMPDERIQAEIELRIPEKNSGIAAKLVSLVRERIHLWGDIDAMAKGGEFDYFFSDPALDISKVPGKGSDAATARRHLARLRELLSALPSLGNLEPEQIKKAIWDYAEAEGRGNVLWPLRYALTGKERSPDPFTVAAIIGRDSIERRIETAISALENRS</sequence>
<evidence type="ECO:0000256" key="3">
    <source>
        <dbReference type="ARBA" id="ARBA00022741"/>
    </source>
</evidence>
<keyword evidence="3 7" id="KW-0547">Nucleotide-binding</keyword>
<keyword evidence="2 7" id="KW-0436">Ligase</keyword>
<comment type="subcellular location">
    <subcellularLocation>
        <location evidence="7">Cytoplasm</location>
    </subcellularLocation>
</comment>
<evidence type="ECO:0000256" key="5">
    <source>
        <dbReference type="ARBA" id="ARBA00022917"/>
    </source>
</evidence>
<evidence type="ECO:0000256" key="7">
    <source>
        <dbReference type="HAMAP-Rule" id="MF_00022"/>
    </source>
</evidence>
<feature type="short sequence motif" description="'HIGH' region" evidence="7">
    <location>
        <begin position="10"/>
        <end position="20"/>
    </location>
</feature>
<feature type="domain" description="Glutamyl/glutaminyl-tRNA synthetase class Ib catalytic" evidence="8">
    <location>
        <begin position="116"/>
        <end position="284"/>
    </location>
</feature>
<comment type="caution">
    <text evidence="7">Lacks conserved residue(s) required for the propagation of feature annotation.</text>
</comment>
<evidence type="ECO:0000259" key="8">
    <source>
        <dbReference type="Pfam" id="PF00749"/>
    </source>
</evidence>
<dbReference type="InterPro" id="IPR045462">
    <property type="entry name" value="aa-tRNA-synth_I_cd-bd"/>
</dbReference>
<dbReference type="Pfam" id="PF00749">
    <property type="entry name" value="tRNA-synt_1c"/>
    <property type="match status" value="2"/>
</dbReference>
<comment type="similarity">
    <text evidence="1 7">Belongs to the class-I aminoacyl-tRNA synthetase family. Glutamate--tRNA ligase type 1 subfamily.</text>
</comment>
<dbReference type="GO" id="GO:0005524">
    <property type="term" value="F:ATP binding"/>
    <property type="evidence" value="ECO:0007669"/>
    <property type="project" value="UniProtKB-UniRule"/>
</dbReference>
<evidence type="ECO:0000256" key="4">
    <source>
        <dbReference type="ARBA" id="ARBA00022840"/>
    </source>
</evidence>
<comment type="caution">
    <text evidence="10">The sequence shown here is derived from an EMBL/GenBank/DDBJ whole genome shotgun (WGS) entry which is preliminary data.</text>
</comment>
<dbReference type="InterPro" id="IPR004527">
    <property type="entry name" value="Glu-tRNA-ligase_bac/mito"/>
</dbReference>
<dbReference type="InterPro" id="IPR000924">
    <property type="entry name" value="Glu/Gln-tRNA-synth"/>
</dbReference>
<dbReference type="EMBL" id="MFLZ01000041">
    <property type="protein sequence ID" value="OGG79189.1"/>
    <property type="molecule type" value="Genomic_DNA"/>
</dbReference>
<organism evidence="10 11">
    <name type="scientific">Candidatus Kaiserbacteria bacterium RIFCSPLOWO2_01_FULL_54_13</name>
    <dbReference type="NCBI Taxonomy" id="1798512"/>
    <lineage>
        <taxon>Bacteria</taxon>
        <taxon>Candidatus Kaiseribacteriota</taxon>
    </lineage>
</organism>
<evidence type="ECO:0000313" key="11">
    <source>
        <dbReference type="Proteomes" id="UP000177372"/>
    </source>
</evidence>
<dbReference type="InterPro" id="IPR020058">
    <property type="entry name" value="Glu/Gln-tRNA-synth_Ib_cat-dom"/>
</dbReference>
<dbReference type="GO" id="GO:0004818">
    <property type="term" value="F:glutamate-tRNA ligase activity"/>
    <property type="evidence" value="ECO:0007669"/>
    <property type="project" value="UniProtKB-UniRule"/>
</dbReference>
<dbReference type="PANTHER" id="PTHR43311:SF2">
    <property type="entry name" value="GLUTAMATE--TRNA LIGASE, MITOCHONDRIAL-RELATED"/>
    <property type="match status" value="1"/>
</dbReference>
<proteinExistence type="inferred from homology"/>
<keyword evidence="5 7" id="KW-0648">Protein biosynthesis</keyword>
<dbReference type="GO" id="GO:0008270">
    <property type="term" value="F:zinc ion binding"/>
    <property type="evidence" value="ECO:0007669"/>
    <property type="project" value="InterPro"/>
</dbReference>
<accession>A0A1F6EZZ8</accession>
<dbReference type="GO" id="GO:0000049">
    <property type="term" value="F:tRNA binding"/>
    <property type="evidence" value="ECO:0007669"/>
    <property type="project" value="InterPro"/>
</dbReference>
<dbReference type="EC" id="6.1.1.17" evidence="7"/>
<evidence type="ECO:0000256" key="2">
    <source>
        <dbReference type="ARBA" id="ARBA00022598"/>
    </source>
</evidence>
<feature type="binding site" evidence="7">
    <location>
        <position position="218"/>
    </location>
    <ligand>
        <name>ATP</name>
        <dbReference type="ChEBI" id="CHEBI:30616"/>
    </ligand>
</feature>
<dbReference type="AlphaFoldDB" id="A0A1F6EZZ8"/>
<reference evidence="10 11" key="1">
    <citation type="journal article" date="2016" name="Nat. Commun.">
        <title>Thousands of microbial genomes shed light on interconnected biogeochemical processes in an aquifer system.</title>
        <authorList>
            <person name="Anantharaman K."/>
            <person name="Brown C.T."/>
            <person name="Hug L.A."/>
            <person name="Sharon I."/>
            <person name="Castelle C.J."/>
            <person name="Probst A.J."/>
            <person name="Thomas B.C."/>
            <person name="Singh A."/>
            <person name="Wilkins M.J."/>
            <person name="Karaoz U."/>
            <person name="Brodie E.L."/>
            <person name="Williams K.H."/>
            <person name="Hubbard S.S."/>
            <person name="Banfield J.F."/>
        </authorList>
    </citation>
    <scope>NUCLEOTIDE SEQUENCE [LARGE SCALE GENOMIC DNA]</scope>
</reference>
<dbReference type="STRING" id="1798512.A3A39_03670"/>
<keyword evidence="4 7" id="KW-0067">ATP-binding</keyword>
<dbReference type="Gene3D" id="3.40.50.620">
    <property type="entry name" value="HUPs"/>
    <property type="match status" value="2"/>
</dbReference>
<keyword evidence="6 7" id="KW-0030">Aminoacyl-tRNA synthetase</keyword>
<dbReference type="InterPro" id="IPR014729">
    <property type="entry name" value="Rossmann-like_a/b/a_fold"/>
</dbReference>
<feature type="domain" description="Aminoacyl-tRNA synthetase class I anticodon-binding" evidence="9">
    <location>
        <begin position="310"/>
        <end position="442"/>
    </location>
</feature>
<dbReference type="HAMAP" id="MF_00022">
    <property type="entry name" value="Glu_tRNA_synth_type1"/>
    <property type="match status" value="1"/>
</dbReference>
<dbReference type="SUPFAM" id="SSF48163">
    <property type="entry name" value="An anticodon-binding domain of class I aminoacyl-tRNA synthetases"/>
    <property type="match status" value="1"/>
</dbReference>
<keyword evidence="7" id="KW-0963">Cytoplasm</keyword>
<feature type="short sequence motif" description="'KMSKS' region" evidence="7">
    <location>
        <begin position="215"/>
        <end position="219"/>
    </location>
</feature>
<dbReference type="InterPro" id="IPR008925">
    <property type="entry name" value="aa_tRNA-synth_I_cd-bd_sf"/>
</dbReference>
<protein>
    <recommendedName>
        <fullName evidence="7">Glutamate--tRNA ligase</fullName>
        <ecNumber evidence="7">6.1.1.17</ecNumber>
    </recommendedName>
    <alternativeName>
        <fullName evidence="7">Glutamyl-tRNA synthetase</fullName>
        <shortName evidence="7">GluRS</shortName>
    </alternativeName>
</protein>
<dbReference type="Proteomes" id="UP000177372">
    <property type="component" value="Unassembled WGS sequence"/>
</dbReference>
<evidence type="ECO:0000313" key="10">
    <source>
        <dbReference type="EMBL" id="OGG79189.1"/>
    </source>
</evidence>
<comment type="function">
    <text evidence="7">Catalyzes the attachment of glutamate to tRNA(Glu) in a two-step reaction: glutamate is first activated by ATP to form Glu-AMP and then transferred to the acceptor end of tRNA(Glu).</text>
</comment>
<dbReference type="SUPFAM" id="SSF52374">
    <property type="entry name" value="Nucleotidylyl transferase"/>
    <property type="match status" value="1"/>
</dbReference>
<dbReference type="InterPro" id="IPR049940">
    <property type="entry name" value="GluQ/Sye"/>
</dbReference>
<comment type="subunit">
    <text evidence="7">Monomer.</text>
</comment>
<name>A0A1F6EZZ8_9BACT</name>
<dbReference type="InterPro" id="IPR033910">
    <property type="entry name" value="GluRS_core"/>
</dbReference>
<evidence type="ECO:0000259" key="9">
    <source>
        <dbReference type="Pfam" id="PF19269"/>
    </source>
</evidence>
<dbReference type="PRINTS" id="PR00987">
    <property type="entry name" value="TRNASYNTHGLU"/>
</dbReference>
<feature type="domain" description="Glutamyl/glutaminyl-tRNA synthetase class Ib catalytic" evidence="8">
    <location>
        <begin position="3"/>
        <end position="102"/>
    </location>
</feature>
<comment type="catalytic activity">
    <reaction evidence="7">
        <text>tRNA(Glu) + L-glutamate + ATP = L-glutamyl-tRNA(Glu) + AMP + diphosphate</text>
        <dbReference type="Rhea" id="RHEA:23540"/>
        <dbReference type="Rhea" id="RHEA-COMP:9663"/>
        <dbReference type="Rhea" id="RHEA-COMP:9680"/>
        <dbReference type="ChEBI" id="CHEBI:29985"/>
        <dbReference type="ChEBI" id="CHEBI:30616"/>
        <dbReference type="ChEBI" id="CHEBI:33019"/>
        <dbReference type="ChEBI" id="CHEBI:78442"/>
        <dbReference type="ChEBI" id="CHEBI:78520"/>
        <dbReference type="ChEBI" id="CHEBI:456215"/>
        <dbReference type="EC" id="6.1.1.17"/>
    </reaction>
</comment>
<dbReference type="Pfam" id="PF19269">
    <property type="entry name" value="Anticodon_2"/>
    <property type="match status" value="1"/>
</dbReference>